<accession>A0A7K0EW12</accession>
<evidence type="ECO:0000313" key="3">
    <source>
        <dbReference type="Proteomes" id="UP000441754"/>
    </source>
</evidence>
<dbReference type="InterPro" id="IPR051599">
    <property type="entry name" value="Cell_Envelope_Assoc"/>
</dbReference>
<organism evidence="2 3">
    <name type="scientific">Larkinella terrae</name>
    <dbReference type="NCBI Taxonomy" id="2025311"/>
    <lineage>
        <taxon>Bacteria</taxon>
        <taxon>Pseudomonadati</taxon>
        <taxon>Bacteroidota</taxon>
        <taxon>Cytophagia</taxon>
        <taxon>Cytophagales</taxon>
        <taxon>Spirosomataceae</taxon>
        <taxon>Larkinella</taxon>
    </lineage>
</organism>
<evidence type="ECO:0000313" key="2">
    <source>
        <dbReference type="EMBL" id="MRS65756.1"/>
    </source>
</evidence>
<dbReference type="Pfam" id="PF02698">
    <property type="entry name" value="DUF218"/>
    <property type="match status" value="1"/>
</dbReference>
<dbReference type="Gene3D" id="3.40.50.620">
    <property type="entry name" value="HUPs"/>
    <property type="match status" value="1"/>
</dbReference>
<dbReference type="OrthoDB" id="9782395at2"/>
<dbReference type="CDD" id="cd06259">
    <property type="entry name" value="YdcF-like"/>
    <property type="match status" value="1"/>
</dbReference>
<dbReference type="GO" id="GO:0005886">
    <property type="term" value="C:plasma membrane"/>
    <property type="evidence" value="ECO:0007669"/>
    <property type="project" value="TreeGrafter"/>
</dbReference>
<evidence type="ECO:0000259" key="1">
    <source>
        <dbReference type="Pfam" id="PF02698"/>
    </source>
</evidence>
<dbReference type="AlphaFoldDB" id="A0A7K0EW12"/>
<dbReference type="PANTHER" id="PTHR30336">
    <property type="entry name" value="INNER MEMBRANE PROTEIN, PROBABLE PERMEASE"/>
    <property type="match status" value="1"/>
</dbReference>
<reference evidence="2 3" key="1">
    <citation type="journal article" date="2018" name="Antonie Van Leeuwenhoek">
        <title>Larkinella terrae sp. nov., isolated from soil on Jeju Island, South Korea.</title>
        <authorList>
            <person name="Ten L.N."/>
            <person name="Jeon J."/>
            <person name="Park S.J."/>
            <person name="Park S."/>
            <person name="Lee S.Y."/>
            <person name="Kim M.K."/>
            <person name="Jung H.Y."/>
        </authorList>
    </citation>
    <scope>NUCLEOTIDE SEQUENCE [LARGE SCALE GENOMIC DNA]</scope>
    <source>
        <strain evidence="2 3">KCTC 52001</strain>
    </source>
</reference>
<gene>
    <name evidence="2" type="ORF">GJJ30_31000</name>
</gene>
<dbReference type="EMBL" id="WJXZ01000018">
    <property type="protein sequence ID" value="MRS65756.1"/>
    <property type="molecule type" value="Genomic_DNA"/>
</dbReference>
<keyword evidence="3" id="KW-1185">Reference proteome</keyword>
<dbReference type="Proteomes" id="UP000441754">
    <property type="component" value="Unassembled WGS sequence"/>
</dbReference>
<dbReference type="PANTHER" id="PTHR30336:SF20">
    <property type="entry name" value="DUF218 DOMAIN-CONTAINING PROTEIN"/>
    <property type="match status" value="1"/>
</dbReference>
<proteinExistence type="predicted"/>
<dbReference type="InterPro" id="IPR014729">
    <property type="entry name" value="Rossmann-like_a/b/a_fold"/>
</dbReference>
<name>A0A7K0EW12_9BACT</name>
<sequence length="223" mass="25543">MTNQISADIHALAKKLWNYHQLHQPLQPADAILVLCSYDKRVAERGAQLWLEGWAPVLIFSGGLGVITRTMWSEPEADQFARIAVEMGVPASAIIVENRSTNTGENVLFTRQLLTDRNLDPARFILVQKPYMERRSFATFRKLWPEKPVSVTSPQTSYEEYLDQYSNPDLSQEQVINIMVGDLQRIREYPQKGFQIPQEIPPAVWEAYEALIKAGYTKHLIKD</sequence>
<dbReference type="RefSeq" id="WP_154179154.1">
    <property type="nucleotide sequence ID" value="NZ_WJXZ01000018.1"/>
</dbReference>
<dbReference type="InterPro" id="IPR003848">
    <property type="entry name" value="DUF218"/>
</dbReference>
<protein>
    <submittedName>
        <fullName evidence="2">YdcF family protein</fullName>
    </submittedName>
</protein>
<feature type="domain" description="DUF218" evidence="1">
    <location>
        <begin position="30"/>
        <end position="160"/>
    </location>
</feature>
<comment type="caution">
    <text evidence="2">The sequence shown here is derived from an EMBL/GenBank/DDBJ whole genome shotgun (WGS) entry which is preliminary data.</text>
</comment>